<comment type="caution">
    <text evidence="1">The sequence shown here is derived from an EMBL/GenBank/DDBJ whole genome shotgun (WGS) entry which is preliminary data.</text>
</comment>
<dbReference type="RefSeq" id="WP_179845519.1">
    <property type="nucleotide sequence ID" value="NZ_JACCBA010000001.1"/>
</dbReference>
<keyword evidence="2" id="KW-1185">Reference proteome</keyword>
<organism evidence="1 2">
    <name type="scientific">Actinomadura luteofluorescens</name>
    <dbReference type="NCBI Taxonomy" id="46163"/>
    <lineage>
        <taxon>Bacteria</taxon>
        <taxon>Bacillati</taxon>
        <taxon>Actinomycetota</taxon>
        <taxon>Actinomycetes</taxon>
        <taxon>Streptosporangiales</taxon>
        <taxon>Thermomonosporaceae</taxon>
        <taxon>Actinomadura</taxon>
    </lineage>
</organism>
<name>A0A7Y9EJ33_9ACTN</name>
<reference evidence="1 2" key="1">
    <citation type="submission" date="2020-07" db="EMBL/GenBank/DDBJ databases">
        <title>Sequencing the genomes of 1000 actinobacteria strains.</title>
        <authorList>
            <person name="Klenk H.-P."/>
        </authorList>
    </citation>
    <scope>NUCLEOTIDE SEQUENCE [LARGE SCALE GENOMIC DNA]</scope>
    <source>
        <strain evidence="1 2">DSM 40398</strain>
    </source>
</reference>
<dbReference type="Gene3D" id="1.25.40.10">
    <property type="entry name" value="Tetratricopeptide repeat domain"/>
    <property type="match status" value="1"/>
</dbReference>
<evidence type="ECO:0000313" key="2">
    <source>
        <dbReference type="Proteomes" id="UP000529783"/>
    </source>
</evidence>
<evidence type="ECO:0000313" key="1">
    <source>
        <dbReference type="EMBL" id="NYD48643.1"/>
    </source>
</evidence>
<dbReference type="EMBL" id="JACCBA010000001">
    <property type="protein sequence ID" value="NYD48643.1"/>
    <property type="molecule type" value="Genomic_DNA"/>
</dbReference>
<dbReference type="AlphaFoldDB" id="A0A7Y9EJ33"/>
<gene>
    <name evidence="1" type="ORF">BJY14_004626</name>
</gene>
<dbReference type="SUPFAM" id="SSF48452">
    <property type="entry name" value="TPR-like"/>
    <property type="match status" value="1"/>
</dbReference>
<dbReference type="InterPro" id="IPR011990">
    <property type="entry name" value="TPR-like_helical_dom_sf"/>
</dbReference>
<proteinExistence type="predicted"/>
<sequence>MSATIPAEVHRNMSSENPVIGARLRAARKAAGLTVADVAEQWRELAPLRVRRQLPALKDLERTIRGHEAGEHAPGPRYRLLWAQVVGRSEDELFAADTATRPGPVLAGNREEPCDYAATVRDTSQHLIMLDSRFGGTVIADLAVRAFHTARSALASGLHNSDEQDLQAAAGEAGEIAAWTLYDADRLSESRATVHEAMLLSRLAGDRSMELFELSHLALLDVHQRHSREALSIAEHSIEGSALAPRVEALFKLRAARALAQGGDRARAIATLDQAAGALQESLHPKDPHWTWWLDSSELAWHRGILHMELGDLETAMPYLDEAAHGRLERDPYMPNAQAGPVMARGREWGRAAYNDLVHLQLALTLAKAWRETEAITATVFDFTREVVSARTEVMLRAAVRSVLRAGRGPSGPSSTLADLAEQIAEARGWDVGSR</sequence>
<protein>
    <submittedName>
        <fullName evidence="1">Tetratricopeptide (TPR) repeat protein</fullName>
    </submittedName>
</protein>
<accession>A0A7Y9EJ33</accession>
<dbReference type="Proteomes" id="UP000529783">
    <property type="component" value="Unassembled WGS sequence"/>
</dbReference>